<dbReference type="GO" id="GO:0022625">
    <property type="term" value="C:cytosolic large ribosomal subunit"/>
    <property type="evidence" value="ECO:0007669"/>
    <property type="project" value="TreeGrafter"/>
</dbReference>
<evidence type="ECO:0000256" key="3">
    <source>
        <dbReference type="ARBA" id="ARBA00023274"/>
    </source>
</evidence>
<gene>
    <name evidence="5" type="primary">rpmI</name>
    <name evidence="8" type="ORF">BW730_02955</name>
</gene>
<keyword evidence="2 5" id="KW-0689">Ribosomal protein</keyword>
<dbReference type="Pfam" id="PF01632">
    <property type="entry name" value="Ribosomal_L35p"/>
    <property type="match status" value="1"/>
</dbReference>
<dbReference type="InterPro" id="IPR037229">
    <property type="entry name" value="Ribosomal_bL35_sf"/>
</dbReference>
<dbReference type="HAMAP" id="MF_00514">
    <property type="entry name" value="Ribosomal_bL35"/>
    <property type="match status" value="1"/>
</dbReference>
<evidence type="ECO:0000256" key="7">
    <source>
        <dbReference type="SAM" id="MobiDB-lite"/>
    </source>
</evidence>
<dbReference type="EMBL" id="CP019606">
    <property type="protein sequence ID" value="AQP46647.1"/>
    <property type="molecule type" value="Genomic_DNA"/>
</dbReference>
<feature type="compositionally biased region" description="Basic residues" evidence="7">
    <location>
        <begin position="1"/>
        <end position="15"/>
    </location>
</feature>
<dbReference type="STRING" id="1332264.BW730_02955"/>
<dbReference type="OrthoDB" id="9804851at2"/>
<organism evidence="8 9">
    <name type="scientific">Tessaracoccus aquimaris</name>
    <dbReference type="NCBI Taxonomy" id="1332264"/>
    <lineage>
        <taxon>Bacteria</taxon>
        <taxon>Bacillati</taxon>
        <taxon>Actinomycetota</taxon>
        <taxon>Actinomycetes</taxon>
        <taxon>Propionibacteriales</taxon>
        <taxon>Propionibacteriaceae</taxon>
        <taxon>Tessaracoccus</taxon>
    </lineage>
</organism>
<sequence>MPKMKSHSGAKKRFKTTGTGKLLRRKANLGHLNEHKSSRRIRSLQGDEAVAPADAKKMRKLLGKHKGR</sequence>
<dbReference type="InterPro" id="IPR001706">
    <property type="entry name" value="Ribosomal_bL35"/>
</dbReference>
<evidence type="ECO:0000256" key="4">
    <source>
        <dbReference type="ARBA" id="ARBA00071664"/>
    </source>
</evidence>
<dbReference type="PROSITE" id="PS00936">
    <property type="entry name" value="RIBOSOMAL_L35"/>
    <property type="match status" value="1"/>
</dbReference>
<keyword evidence="3 5" id="KW-0687">Ribonucleoprotein</keyword>
<dbReference type="RefSeq" id="WP_077684955.1">
    <property type="nucleotide sequence ID" value="NZ_CP019606.1"/>
</dbReference>
<dbReference type="PRINTS" id="PR00064">
    <property type="entry name" value="RIBOSOMALL35"/>
</dbReference>
<comment type="similarity">
    <text evidence="1 5 6">Belongs to the bacterial ribosomal protein bL35 family.</text>
</comment>
<evidence type="ECO:0000256" key="5">
    <source>
        <dbReference type="HAMAP-Rule" id="MF_00514"/>
    </source>
</evidence>
<reference evidence="9" key="1">
    <citation type="submission" date="2017-02" db="EMBL/GenBank/DDBJ databases">
        <title>Tessaracoccus aquaemaris sp. nov., isolated from the intestine of a Korean rockfish, Sebastes schlegelii, in a marine aquaculture pond.</title>
        <authorList>
            <person name="Tak E.J."/>
            <person name="Bae J.-W."/>
        </authorList>
    </citation>
    <scope>NUCLEOTIDE SEQUENCE [LARGE SCALE GENOMIC DNA]</scope>
    <source>
        <strain evidence="9">NSG39</strain>
    </source>
</reference>
<dbReference type="KEGG" id="tes:BW730_02955"/>
<evidence type="ECO:0000256" key="1">
    <source>
        <dbReference type="ARBA" id="ARBA00006598"/>
    </source>
</evidence>
<dbReference type="FunFam" id="4.10.410.60:FF:000001">
    <property type="entry name" value="50S ribosomal protein L35"/>
    <property type="match status" value="1"/>
</dbReference>
<dbReference type="GO" id="GO:0003735">
    <property type="term" value="F:structural constituent of ribosome"/>
    <property type="evidence" value="ECO:0007669"/>
    <property type="project" value="InterPro"/>
</dbReference>
<dbReference type="Gene3D" id="4.10.410.60">
    <property type="match status" value="1"/>
</dbReference>
<feature type="region of interest" description="Disordered" evidence="7">
    <location>
        <begin position="1"/>
        <end position="68"/>
    </location>
</feature>
<protein>
    <recommendedName>
        <fullName evidence="4 5">Large ribosomal subunit protein bL35</fullName>
    </recommendedName>
</protein>
<dbReference type="InterPro" id="IPR021137">
    <property type="entry name" value="Ribosomal_bL35-like"/>
</dbReference>
<dbReference type="GO" id="GO:0006412">
    <property type="term" value="P:translation"/>
    <property type="evidence" value="ECO:0007669"/>
    <property type="project" value="UniProtKB-UniRule"/>
</dbReference>
<evidence type="ECO:0000313" key="9">
    <source>
        <dbReference type="Proteomes" id="UP000188145"/>
    </source>
</evidence>
<dbReference type="NCBIfam" id="TIGR00001">
    <property type="entry name" value="rpmI_bact"/>
    <property type="match status" value="1"/>
</dbReference>
<keyword evidence="9" id="KW-1185">Reference proteome</keyword>
<dbReference type="InterPro" id="IPR018265">
    <property type="entry name" value="Ribosomal_bL35_CS"/>
</dbReference>
<dbReference type="Proteomes" id="UP000188145">
    <property type="component" value="Chromosome"/>
</dbReference>
<accession>A0A1Q2CKJ9</accession>
<evidence type="ECO:0000256" key="2">
    <source>
        <dbReference type="ARBA" id="ARBA00022980"/>
    </source>
</evidence>
<feature type="compositionally biased region" description="Basic residues" evidence="7">
    <location>
        <begin position="57"/>
        <end position="68"/>
    </location>
</feature>
<evidence type="ECO:0000313" key="8">
    <source>
        <dbReference type="EMBL" id="AQP46647.1"/>
    </source>
</evidence>
<name>A0A1Q2CKJ9_9ACTN</name>
<dbReference type="SUPFAM" id="SSF143034">
    <property type="entry name" value="L35p-like"/>
    <property type="match status" value="1"/>
</dbReference>
<proteinExistence type="inferred from homology"/>
<evidence type="ECO:0000256" key="6">
    <source>
        <dbReference type="RuleBase" id="RU000568"/>
    </source>
</evidence>
<dbReference type="PANTHER" id="PTHR33343:SF1">
    <property type="entry name" value="LARGE RIBOSOMAL SUBUNIT PROTEIN BL35M"/>
    <property type="match status" value="1"/>
</dbReference>
<dbReference type="AlphaFoldDB" id="A0A1Q2CKJ9"/>
<dbReference type="PANTHER" id="PTHR33343">
    <property type="entry name" value="54S RIBOSOMAL PROTEIN BL35M"/>
    <property type="match status" value="1"/>
</dbReference>